<organism evidence="3 4">
    <name type="scientific">Elysia marginata</name>
    <dbReference type="NCBI Taxonomy" id="1093978"/>
    <lineage>
        <taxon>Eukaryota</taxon>
        <taxon>Metazoa</taxon>
        <taxon>Spiralia</taxon>
        <taxon>Lophotrochozoa</taxon>
        <taxon>Mollusca</taxon>
        <taxon>Gastropoda</taxon>
        <taxon>Heterobranchia</taxon>
        <taxon>Euthyneura</taxon>
        <taxon>Panpulmonata</taxon>
        <taxon>Sacoglossa</taxon>
        <taxon>Placobranchoidea</taxon>
        <taxon>Plakobranchidae</taxon>
        <taxon>Elysia</taxon>
    </lineage>
</organism>
<name>A0AAV4FWS7_9GAST</name>
<dbReference type="EMBL" id="BMAT01000957">
    <property type="protein sequence ID" value="GFR77170.1"/>
    <property type="molecule type" value="Genomic_DNA"/>
</dbReference>
<keyword evidence="4" id="KW-1185">Reference proteome</keyword>
<reference evidence="3 4" key="1">
    <citation type="journal article" date="2021" name="Elife">
        <title>Chloroplast acquisition without the gene transfer in kleptoplastic sea slugs, Plakobranchus ocellatus.</title>
        <authorList>
            <person name="Maeda T."/>
            <person name="Takahashi S."/>
            <person name="Yoshida T."/>
            <person name="Shimamura S."/>
            <person name="Takaki Y."/>
            <person name="Nagai Y."/>
            <person name="Toyoda A."/>
            <person name="Suzuki Y."/>
            <person name="Arimoto A."/>
            <person name="Ishii H."/>
            <person name="Satoh N."/>
            <person name="Nishiyama T."/>
            <person name="Hasebe M."/>
            <person name="Maruyama T."/>
            <person name="Minagawa J."/>
            <person name="Obokata J."/>
            <person name="Shigenobu S."/>
        </authorList>
    </citation>
    <scope>NUCLEOTIDE SEQUENCE [LARGE SCALE GENOMIC DNA]</scope>
</reference>
<protein>
    <submittedName>
        <fullName evidence="3">Retrovirus-related Pol polyprotein from type-2 retrotransposable element R2DM</fullName>
    </submittedName>
</protein>
<evidence type="ECO:0000256" key="1">
    <source>
        <dbReference type="SAM" id="MobiDB-lite"/>
    </source>
</evidence>
<evidence type="ECO:0000313" key="3">
    <source>
        <dbReference type="EMBL" id="GFR77170.1"/>
    </source>
</evidence>
<proteinExistence type="predicted"/>
<evidence type="ECO:0000259" key="2">
    <source>
        <dbReference type="Pfam" id="PF20049"/>
    </source>
</evidence>
<dbReference type="PANTHER" id="PTHR47027">
    <property type="entry name" value="REVERSE TRANSCRIPTASE DOMAIN-CONTAINING PROTEIN"/>
    <property type="match status" value="1"/>
</dbReference>
<comment type="caution">
    <text evidence="3">The sequence shown here is derived from an EMBL/GenBank/DDBJ whole genome shotgun (WGS) entry which is preliminary data.</text>
</comment>
<dbReference type="Pfam" id="PF20049">
    <property type="entry name" value="DUF6451"/>
    <property type="match status" value="1"/>
</dbReference>
<feature type="region of interest" description="Disordered" evidence="1">
    <location>
        <begin position="71"/>
        <end position="96"/>
    </location>
</feature>
<dbReference type="InterPro" id="IPR045609">
    <property type="entry name" value="DUF6451"/>
</dbReference>
<accession>A0AAV4FWS7</accession>
<feature type="domain" description="DUF6451" evidence="2">
    <location>
        <begin position="2"/>
        <end position="26"/>
    </location>
</feature>
<evidence type="ECO:0000313" key="4">
    <source>
        <dbReference type="Proteomes" id="UP000762676"/>
    </source>
</evidence>
<dbReference type="PANTHER" id="PTHR47027:SF25">
    <property type="entry name" value="REVERSE TRANSCRIPTASE DOMAIN-CONTAINING PROTEIN"/>
    <property type="match status" value="1"/>
</dbReference>
<dbReference type="Proteomes" id="UP000762676">
    <property type="component" value="Unassembled WGS sequence"/>
</dbReference>
<gene>
    <name evidence="3" type="ORF">ElyMa_000502400</name>
</gene>
<dbReference type="AlphaFoldDB" id="A0AAV4FWS7"/>
<sequence length="96" mass="11411">MWKAANIYQKIKIRLYNSSVKSVLLYGCETWKATTGAIRKVQAFVNRCMSGILRIKWHDKVRNEEVWRRTGQKPVEEDRNRNEEVALDWTHTEETT</sequence>